<dbReference type="Gene3D" id="3.40.50.300">
    <property type="entry name" value="P-loop containing nucleotide triphosphate hydrolases"/>
    <property type="match status" value="1"/>
</dbReference>
<evidence type="ECO:0000259" key="1">
    <source>
        <dbReference type="Pfam" id="PF08438"/>
    </source>
</evidence>
<evidence type="ECO:0000313" key="2">
    <source>
        <dbReference type="EMBL" id="ORY73494.1"/>
    </source>
</evidence>
<feature type="domain" description="Obg-like GTPase YGR210-like G4 motif-containing" evidence="1">
    <location>
        <begin position="25"/>
        <end position="152"/>
    </location>
</feature>
<accession>A0A1Y2EQC5</accession>
<keyword evidence="3" id="KW-1185">Reference proteome</keyword>
<dbReference type="InterPro" id="IPR027417">
    <property type="entry name" value="P-loop_NTPase"/>
</dbReference>
<proteinExistence type="predicted"/>
<comment type="caution">
    <text evidence="2">The sequence shown here is derived from an EMBL/GenBank/DDBJ whole genome shotgun (WGS) entry which is preliminary data.</text>
</comment>
<dbReference type="OrthoDB" id="545683at2759"/>
<dbReference type="Pfam" id="PF08438">
    <property type="entry name" value="YGR210-like_G4"/>
    <property type="match status" value="1"/>
</dbReference>
<sequence length="207" mass="23867">MIFTLKKKKWGLRNQFLDELRDADVLNKIDLPESGKNIENFCRKYDEASVLTSALSECFFRILDKQKFIKYYEGTEFFDLAEDQISNNTIIININYIKVDPSPEEKLKTLDYKLEEKVQDMLLFRYSNTGVVECIRKAVECLNVIPVFPVKNVNNFSSGRFGTKTVFSDCLLVPGGTTLGEDDIITLENNIICIKMSQVIQKKTNNY</sequence>
<protein>
    <recommendedName>
        <fullName evidence="1">Obg-like GTPase YGR210-like G4 motif-containing domain-containing protein</fullName>
    </recommendedName>
</protein>
<gene>
    <name evidence="2" type="ORF">LY90DRAFT_503028</name>
</gene>
<dbReference type="STRING" id="1754190.A0A1Y2EQC5"/>
<name>A0A1Y2EQC5_9FUNG</name>
<dbReference type="InterPro" id="IPR013646">
    <property type="entry name" value="YGR210-like_G4"/>
</dbReference>
<dbReference type="Proteomes" id="UP000193920">
    <property type="component" value="Unassembled WGS sequence"/>
</dbReference>
<reference evidence="2 3" key="1">
    <citation type="submission" date="2016-08" db="EMBL/GenBank/DDBJ databases">
        <title>A Parts List for Fungal Cellulosomes Revealed by Comparative Genomics.</title>
        <authorList>
            <consortium name="DOE Joint Genome Institute"/>
            <person name="Haitjema C.H."/>
            <person name="Gilmore S.P."/>
            <person name="Henske J.K."/>
            <person name="Solomon K.V."/>
            <person name="De Groot R."/>
            <person name="Kuo A."/>
            <person name="Mondo S.J."/>
            <person name="Salamov A.A."/>
            <person name="Labutti K."/>
            <person name="Zhao Z."/>
            <person name="Chiniquy J."/>
            <person name="Barry K."/>
            <person name="Brewer H.M."/>
            <person name="Purvine S.O."/>
            <person name="Wright A.T."/>
            <person name="Boxma B."/>
            <person name="Van Alen T."/>
            <person name="Hackstein J.H."/>
            <person name="Baker S.E."/>
            <person name="Grigoriev I.V."/>
            <person name="O'Malley M.A."/>
        </authorList>
    </citation>
    <scope>NUCLEOTIDE SEQUENCE [LARGE SCALE GENOMIC DNA]</scope>
    <source>
        <strain evidence="2 3">G1</strain>
    </source>
</reference>
<dbReference type="Gene3D" id="3.10.20.30">
    <property type="match status" value="1"/>
</dbReference>
<dbReference type="InterPro" id="IPR012675">
    <property type="entry name" value="Beta-grasp_dom_sf"/>
</dbReference>
<dbReference type="AlphaFoldDB" id="A0A1Y2EQC5"/>
<dbReference type="EMBL" id="MCOG01000033">
    <property type="protein sequence ID" value="ORY73494.1"/>
    <property type="molecule type" value="Genomic_DNA"/>
</dbReference>
<evidence type="ECO:0000313" key="3">
    <source>
        <dbReference type="Proteomes" id="UP000193920"/>
    </source>
</evidence>
<organism evidence="2 3">
    <name type="scientific">Neocallimastix californiae</name>
    <dbReference type="NCBI Taxonomy" id="1754190"/>
    <lineage>
        <taxon>Eukaryota</taxon>
        <taxon>Fungi</taxon>
        <taxon>Fungi incertae sedis</taxon>
        <taxon>Chytridiomycota</taxon>
        <taxon>Chytridiomycota incertae sedis</taxon>
        <taxon>Neocallimastigomycetes</taxon>
        <taxon>Neocallimastigales</taxon>
        <taxon>Neocallimastigaceae</taxon>
        <taxon>Neocallimastix</taxon>
    </lineage>
</organism>